<evidence type="ECO:0000259" key="6">
    <source>
        <dbReference type="Pfam" id="PF08281"/>
    </source>
</evidence>
<keyword evidence="7" id="KW-0240">DNA-directed RNA polymerase</keyword>
<reference evidence="7 8" key="1">
    <citation type="submission" date="2019-07" db="EMBL/GenBank/DDBJ databases">
        <title>Whole genome shotgun sequence of Cellulomonas soli NBRC 109434.</title>
        <authorList>
            <person name="Hosoyama A."/>
            <person name="Uohara A."/>
            <person name="Ohji S."/>
            <person name="Ichikawa N."/>
        </authorList>
    </citation>
    <scope>NUCLEOTIDE SEQUENCE [LARGE SCALE GENOMIC DNA]</scope>
    <source>
        <strain evidence="7 8">NBRC 109434</strain>
    </source>
</reference>
<keyword evidence="8" id="KW-1185">Reference proteome</keyword>
<dbReference type="SUPFAM" id="SSF88946">
    <property type="entry name" value="Sigma2 domain of RNA polymerase sigma factors"/>
    <property type="match status" value="1"/>
</dbReference>
<evidence type="ECO:0000313" key="8">
    <source>
        <dbReference type="Proteomes" id="UP000321798"/>
    </source>
</evidence>
<dbReference type="InterPro" id="IPR013249">
    <property type="entry name" value="RNA_pol_sigma70_r4_t2"/>
</dbReference>
<dbReference type="Gene3D" id="1.10.1740.10">
    <property type="match status" value="1"/>
</dbReference>
<dbReference type="GO" id="GO:0006352">
    <property type="term" value="P:DNA-templated transcription initiation"/>
    <property type="evidence" value="ECO:0007669"/>
    <property type="project" value="InterPro"/>
</dbReference>
<feature type="domain" description="RNA polymerase sigma factor 70 region 4 type 2" evidence="6">
    <location>
        <begin position="118"/>
        <end position="168"/>
    </location>
</feature>
<feature type="domain" description="RNA polymerase sigma-70 region 2" evidence="5">
    <location>
        <begin position="22"/>
        <end position="89"/>
    </location>
</feature>
<evidence type="ECO:0000256" key="1">
    <source>
        <dbReference type="ARBA" id="ARBA00010641"/>
    </source>
</evidence>
<comment type="caution">
    <text evidence="7">The sequence shown here is derived from an EMBL/GenBank/DDBJ whole genome shotgun (WGS) entry which is preliminary data.</text>
</comment>
<keyword evidence="2" id="KW-0805">Transcription regulation</keyword>
<proteinExistence type="inferred from homology"/>
<dbReference type="Pfam" id="PF04542">
    <property type="entry name" value="Sigma70_r2"/>
    <property type="match status" value="1"/>
</dbReference>
<dbReference type="InterPro" id="IPR013324">
    <property type="entry name" value="RNA_pol_sigma_r3/r4-like"/>
</dbReference>
<dbReference type="GO" id="GO:0016987">
    <property type="term" value="F:sigma factor activity"/>
    <property type="evidence" value="ECO:0007669"/>
    <property type="project" value="UniProtKB-KW"/>
</dbReference>
<keyword evidence="3" id="KW-0731">Sigma factor</keyword>
<dbReference type="InterPro" id="IPR014284">
    <property type="entry name" value="RNA_pol_sigma-70_dom"/>
</dbReference>
<dbReference type="EMBL" id="BKAL01000007">
    <property type="protein sequence ID" value="GEP69622.1"/>
    <property type="molecule type" value="Genomic_DNA"/>
</dbReference>
<protein>
    <submittedName>
        <fullName evidence="7">DNA-directed RNA polymerase sigma-70 factor</fullName>
    </submittedName>
</protein>
<dbReference type="AlphaFoldDB" id="A0A512PEQ5"/>
<dbReference type="InterPro" id="IPR039425">
    <property type="entry name" value="RNA_pol_sigma-70-like"/>
</dbReference>
<dbReference type="GO" id="GO:0000428">
    <property type="term" value="C:DNA-directed RNA polymerase complex"/>
    <property type="evidence" value="ECO:0007669"/>
    <property type="project" value="UniProtKB-KW"/>
</dbReference>
<dbReference type="RefSeq" id="WP_179561697.1">
    <property type="nucleotide sequence ID" value="NZ_BAABBJ010000007.1"/>
</dbReference>
<evidence type="ECO:0000313" key="7">
    <source>
        <dbReference type="EMBL" id="GEP69622.1"/>
    </source>
</evidence>
<dbReference type="GO" id="GO:0003677">
    <property type="term" value="F:DNA binding"/>
    <property type="evidence" value="ECO:0007669"/>
    <property type="project" value="InterPro"/>
</dbReference>
<dbReference type="PANTHER" id="PTHR43133">
    <property type="entry name" value="RNA POLYMERASE ECF-TYPE SIGMA FACTO"/>
    <property type="match status" value="1"/>
</dbReference>
<comment type="similarity">
    <text evidence="1">Belongs to the sigma-70 factor family. ECF subfamily.</text>
</comment>
<evidence type="ECO:0000256" key="2">
    <source>
        <dbReference type="ARBA" id="ARBA00023015"/>
    </source>
</evidence>
<evidence type="ECO:0000259" key="5">
    <source>
        <dbReference type="Pfam" id="PF04542"/>
    </source>
</evidence>
<dbReference type="Proteomes" id="UP000321798">
    <property type="component" value="Unassembled WGS sequence"/>
</dbReference>
<dbReference type="SUPFAM" id="SSF88659">
    <property type="entry name" value="Sigma3 and sigma4 domains of RNA polymerase sigma factors"/>
    <property type="match status" value="1"/>
</dbReference>
<dbReference type="Gene3D" id="1.10.10.10">
    <property type="entry name" value="Winged helix-like DNA-binding domain superfamily/Winged helix DNA-binding domain"/>
    <property type="match status" value="1"/>
</dbReference>
<dbReference type="Pfam" id="PF08281">
    <property type="entry name" value="Sigma70_r4_2"/>
    <property type="match status" value="1"/>
</dbReference>
<evidence type="ECO:0000256" key="4">
    <source>
        <dbReference type="ARBA" id="ARBA00023163"/>
    </source>
</evidence>
<dbReference type="PANTHER" id="PTHR43133:SF25">
    <property type="entry name" value="RNA POLYMERASE SIGMA FACTOR RFAY-RELATED"/>
    <property type="match status" value="1"/>
</dbReference>
<dbReference type="NCBIfam" id="TIGR02937">
    <property type="entry name" value="sigma70-ECF"/>
    <property type="match status" value="1"/>
</dbReference>
<dbReference type="InterPro" id="IPR036388">
    <property type="entry name" value="WH-like_DNA-bd_sf"/>
</dbReference>
<gene>
    <name evidence="7" type="primary">rpoE_6</name>
    <name evidence="7" type="ORF">CSO01_23370</name>
</gene>
<sequence>MLDPAVEQSPRHPSPEAEFDALYRATRGELTWFATQRTDPCTAQDVISEVFLVAWRRWGEIPVGDSRRRAWLYGVAKNLLQQQRDQRDRSNRLTVRLSAQPEDMTGDPASRIVDEVAVAGLLATLTPQQRAVIELVVLAGCTSTEAAAVLGCSITTVTSRLARARTRLRTAMNAEEMGRTSRHSAS</sequence>
<evidence type="ECO:0000256" key="3">
    <source>
        <dbReference type="ARBA" id="ARBA00023082"/>
    </source>
</evidence>
<dbReference type="InterPro" id="IPR013325">
    <property type="entry name" value="RNA_pol_sigma_r2"/>
</dbReference>
<name>A0A512PEQ5_9CELL</name>
<accession>A0A512PEQ5</accession>
<dbReference type="InterPro" id="IPR007627">
    <property type="entry name" value="RNA_pol_sigma70_r2"/>
</dbReference>
<organism evidence="7 8">
    <name type="scientific">Cellulomonas soli</name>
    <dbReference type="NCBI Taxonomy" id="931535"/>
    <lineage>
        <taxon>Bacteria</taxon>
        <taxon>Bacillati</taxon>
        <taxon>Actinomycetota</taxon>
        <taxon>Actinomycetes</taxon>
        <taxon>Micrococcales</taxon>
        <taxon>Cellulomonadaceae</taxon>
        <taxon>Cellulomonas</taxon>
    </lineage>
</organism>
<keyword evidence="4" id="KW-0804">Transcription</keyword>